<dbReference type="Proteomes" id="UP000046393">
    <property type="component" value="Unplaced"/>
</dbReference>
<keyword evidence="1" id="KW-1185">Reference proteome</keyword>
<dbReference type="AlphaFoldDB" id="A0A0N5B1B8"/>
<accession>A0A0N5B1B8</accession>
<dbReference type="WBParaSite" id="SMUV_0001108101-mRNA-1">
    <property type="protein sequence ID" value="SMUV_0001108101-mRNA-1"/>
    <property type="gene ID" value="SMUV_0001108101"/>
</dbReference>
<sequence length="36" mass="3973">MCEQTLTGSFGLAPTPPPINEQVCSSDLCFYVTCRY</sequence>
<name>A0A0N5B1B8_9BILA</name>
<organism evidence="1 2">
    <name type="scientific">Syphacia muris</name>
    <dbReference type="NCBI Taxonomy" id="451379"/>
    <lineage>
        <taxon>Eukaryota</taxon>
        <taxon>Metazoa</taxon>
        <taxon>Ecdysozoa</taxon>
        <taxon>Nematoda</taxon>
        <taxon>Chromadorea</taxon>
        <taxon>Rhabditida</taxon>
        <taxon>Spirurina</taxon>
        <taxon>Oxyuridomorpha</taxon>
        <taxon>Oxyuroidea</taxon>
        <taxon>Oxyuridae</taxon>
        <taxon>Syphacia</taxon>
    </lineage>
</organism>
<protein>
    <submittedName>
        <fullName evidence="2">Uncharacterized protein</fullName>
    </submittedName>
</protein>
<proteinExistence type="predicted"/>
<reference evidence="2" key="1">
    <citation type="submission" date="2017-02" db="UniProtKB">
        <authorList>
            <consortium name="WormBaseParasite"/>
        </authorList>
    </citation>
    <scope>IDENTIFICATION</scope>
</reference>
<evidence type="ECO:0000313" key="2">
    <source>
        <dbReference type="WBParaSite" id="SMUV_0001108101-mRNA-1"/>
    </source>
</evidence>
<evidence type="ECO:0000313" key="1">
    <source>
        <dbReference type="Proteomes" id="UP000046393"/>
    </source>
</evidence>